<comment type="similarity">
    <text evidence="19">Belongs to the class-II aminoacyl-tRNA synthetase family.</text>
</comment>
<comment type="catalytic activity">
    <reaction evidence="18 19">
        <text>tRNA(Lys) + L-lysine + ATP = L-lysyl-tRNA(Lys) + AMP + diphosphate</text>
        <dbReference type="Rhea" id="RHEA:20792"/>
        <dbReference type="Rhea" id="RHEA-COMP:9696"/>
        <dbReference type="Rhea" id="RHEA-COMP:9697"/>
        <dbReference type="ChEBI" id="CHEBI:30616"/>
        <dbReference type="ChEBI" id="CHEBI:32551"/>
        <dbReference type="ChEBI" id="CHEBI:33019"/>
        <dbReference type="ChEBI" id="CHEBI:78442"/>
        <dbReference type="ChEBI" id="CHEBI:78529"/>
        <dbReference type="ChEBI" id="CHEBI:456215"/>
        <dbReference type="EC" id="6.1.1.6"/>
    </reaction>
</comment>
<feature type="domain" description="Aminoacyl-transfer RNA synthetases class-II family profile" evidence="21">
    <location>
        <begin position="805"/>
        <end position="1128"/>
    </location>
</feature>
<evidence type="ECO:0000256" key="16">
    <source>
        <dbReference type="ARBA" id="ARBA00024681"/>
    </source>
</evidence>
<evidence type="ECO:0000256" key="2">
    <source>
        <dbReference type="ARBA" id="ARBA00005270"/>
    </source>
</evidence>
<dbReference type="EC" id="6.1.1.6" evidence="19"/>
<dbReference type="GO" id="GO:0004824">
    <property type="term" value="F:lysine-tRNA ligase activity"/>
    <property type="evidence" value="ECO:0007669"/>
    <property type="project" value="UniProtKB-UniRule"/>
</dbReference>
<keyword evidence="5 19" id="KW-0436">Ligase</keyword>
<evidence type="ECO:0000256" key="5">
    <source>
        <dbReference type="ARBA" id="ARBA00022598"/>
    </source>
</evidence>
<dbReference type="Proteomes" id="UP000533017">
    <property type="component" value="Unassembled WGS sequence"/>
</dbReference>
<reference evidence="22 25" key="2">
    <citation type="submission" date="2020-07" db="EMBL/GenBank/DDBJ databases">
        <title>Sequencing the genomes of 1000 actinobacteria strains.</title>
        <authorList>
            <person name="Klenk H.-P."/>
        </authorList>
    </citation>
    <scope>NUCLEOTIDE SEQUENCE [LARGE SCALE GENOMIC DNA]</scope>
    <source>
        <strain evidence="22 25">DSM 45117</strain>
    </source>
</reference>
<dbReference type="NCBIfam" id="NF001756">
    <property type="entry name" value="PRK00484.1"/>
    <property type="match status" value="1"/>
</dbReference>
<gene>
    <name evidence="19" type="primary">lysS</name>
    <name evidence="22" type="ORF">FHR37_002406</name>
    <name evidence="23" type="ORF">SAMN05421678_104193</name>
</gene>
<proteinExistence type="inferred from homology"/>
<dbReference type="InterPro" id="IPR006195">
    <property type="entry name" value="aa-tRNA-synth_II"/>
</dbReference>
<feature type="transmembrane region" description="Helical" evidence="20">
    <location>
        <begin position="137"/>
        <end position="159"/>
    </location>
</feature>
<evidence type="ECO:0000256" key="12">
    <source>
        <dbReference type="ARBA" id="ARBA00023098"/>
    </source>
</evidence>
<evidence type="ECO:0000256" key="17">
    <source>
        <dbReference type="ARBA" id="ARBA00047540"/>
    </source>
</evidence>
<feature type="binding site" evidence="19">
    <location>
        <position position="1041"/>
    </location>
    <ligand>
        <name>Mg(2+)</name>
        <dbReference type="ChEBI" id="CHEBI:18420"/>
        <label>1</label>
    </ligand>
</feature>
<evidence type="ECO:0000256" key="3">
    <source>
        <dbReference type="ARBA" id="ARBA00009968"/>
    </source>
</evidence>
<evidence type="ECO:0000256" key="10">
    <source>
        <dbReference type="ARBA" id="ARBA00022840"/>
    </source>
</evidence>
<dbReference type="PRINTS" id="PR00982">
    <property type="entry name" value="TRNASYNTHLYS"/>
</dbReference>
<evidence type="ECO:0000256" key="6">
    <source>
        <dbReference type="ARBA" id="ARBA00022679"/>
    </source>
</evidence>
<protein>
    <recommendedName>
        <fullName evidence="19">Lysine--tRNA ligase</fullName>
        <ecNumber evidence="19">6.1.1.6</ecNumber>
    </recommendedName>
    <alternativeName>
        <fullName evidence="19">Lysyl-tRNA synthetase</fullName>
        <shortName evidence="19">LysRS</shortName>
    </alternativeName>
</protein>
<evidence type="ECO:0000313" key="23">
    <source>
        <dbReference type="EMBL" id="SFG17034.1"/>
    </source>
</evidence>
<dbReference type="InterPro" id="IPR002313">
    <property type="entry name" value="Lys-tRNA-ligase_II"/>
</dbReference>
<dbReference type="InterPro" id="IPR004365">
    <property type="entry name" value="NA-bd_OB_tRNA"/>
</dbReference>
<comment type="function">
    <text evidence="16">Catalyzes the production of L-lysyl-tRNA(Lys)transfer and the transfer of a lysyl group from L-lysyl-tRNA(Lys) to membrane-bound phosphatidylglycerol (PG), which produces lysylphosphatidylglycerol (LPG), one of the components of the bacterial membrane with a positive net charge. LPG synthesis contributes to the resistance to cationic antimicrobial peptides (CAMPs) and likely protects M.tuberculosis against the CAMPs produced by competiting microorganisms (bacteriocins). In fact, the modification of anionic phosphatidylglycerol with positively charged L-lysine results in repulsion of the peptides.</text>
</comment>
<dbReference type="GO" id="GO:0006629">
    <property type="term" value="P:lipid metabolic process"/>
    <property type="evidence" value="ECO:0007669"/>
    <property type="project" value="UniProtKB-KW"/>
</dbReference>
<comment type="cofactor">
    <cofactor evidence="19">
        <name>Mg(2+)</name>
        <dbReference type="ChEBI" id="CHEBI:18420"/>
    </cofactor>
    <text evidence="19">Binds 3 Mg(2+) ions per subunit.</text>
</comment>
<dbReference type="InterPro" id="IPR044136">
    <property type="entry name" value="Lys-tRNA-ligase_II_N"/>
</dbReference>
<feature type="transmembrane region" description="Helical" evidence="20">
    <location>
        <begin position="105"/>
        <end position="125"/>
    </location>
</feature>
<evidence type="ECO:0000313" key="25">
    <source>
        <dbReference type="Proteomes" id="UP000533017"/>
    </source>
</evidence>
<comment type="subunit">
    <text evidence="19">Homodimer.</text>
</comment>
<feature type="binding site" evidence="19">
    <location>
        <position position="1048"/>
    </location>
    <ligand>
        <name>Mg(2+)</name>
        <dbReference type="ChEBI" id="CHEBI:18420"/>
        <label>2</label>
    </ligand>
</feature>
<keyword evidence="8 19" id="KW-0479">Metal-binding</keyword>
<reference evidence="23 24" key="1">
    <citation type="submission" date="2016-10" db="EMBL/GenBank/DDBJ databases">
        <authorList>
            <person name="de Groot N.N."/>
        </authorList>
    </citation>
    <scope>NUCLEOTIDE SEQUENCE [LARGE SCALE GENOMIC DNA]</scope>
    <source>
        <strain evidence="23 24">CPCC 202808</strain>
    </source>
</reference>
<comment type="catalytic activity">
    <reaction evidence="17">
        <text>L-lysyl-tRNA(Lys) + a 1,2-diacyl-sn-glycero-3-phospho-(1'-sn-glycerol) = a 1,2-diacyl-sn-glycero-3-phospho-1'-(3'-O-L-lysyl)-sn-glycerol + tRNA(Lys)</text>
        <dbReference type="Rhea" id="RHEA:10668"/>
        <dbReference type="Rhea" id="RHEA-COMP:9696"/>
        <dbReference type="Rhea" id="RHEA-COMP:9697"/>
        <dbReference type="ChEBI" id="CHEBI:64716"/>
        <dbReference type="ChEBI" id="CHEBI:75792"/>
        <dbReference type="ChEBI" id="CHEBI:78442"/>
        <dbReference type="ChEBI" id="CHEBI:78529"/>
        <dbReference type="EC" id="2.3.2.3"/>
    </reaction>
</comment>
<name>A0A1I2PLV4_9ACTN</name>
<keyword evidence="15" id="KW-0511">Multifunctional enzyme</keyword>
<dbReference type="InterPro" id="IPR045864">
    <property type="entry name" value="aa-tRNA-synth_II/BPL/LPL"/>
</dbReference>
<keyword evidence="7 20" id="KW-0812">Transmembrane</keyword>
<dbReference type="InterPro" id="IPR024320">
    <property type="entry name" value="LPG_synthase_C"/>
</dbReference>
<dbReference type="InterPro" id="IPR031553">
    <property type="entry name" value="tRNA-synt_2_TM"/>
</dbReference>
<dbReference type="RefSeq" id="WP_092882671.1">
    <property type="nucleotide sequence ID" value="NZ_FOOI01000004.1"/>
</dbReference>
<keyword evidence="4" id="KW-1003">Cell membrane</keyword>
<organism evidence="23 24">
    <name type="scientific">Actinopolymorpha cephalotaxi</name>
    <dbReference type="NCBI Taxonomy" id="504797"/>
    <lineage>
        <taxon>Bacteria</taxon>
        <taxon>Bacillati</taxon>
        <taxon>Actinomycetota</taxon>
        <taxon>Actinomycetes</taxon>
        <taxon>Propionibacteriales</taxon>
        <taxon>Actinopolymorphaceae</taxon>
        <taxon>Actinopolymorpha</taxon>
    </lineage>
</organism>
<feature type="transmembrane region" description="Helical" evidence="20">
    <location>
        <begin position="53"/>
        <end position="70"/>
    </location>
</feature>
<comment type="similarity">
    <text evidence="3">In the C-terminal section; belongs to the class-II aminoacyl-tRNA synthetase family.</text>
</comment>
<keyword evidence="13 19" id="KW-0030">Aminoacyl-tRNA synthetase</keyword>
<keyword evidence="19" id="KW-0648">Protein biosynthesis</keyword>
<dbReference type="Pfam" id="PF16995">
    <property type="entry name" value="tRNA-synt_2_TM"/>
    <property type="match status" value="1"/>
</dbReference>
<dbReference type="EMBL" id="FOOI01000004">
    <property type="protein sequence ID" value="SFG17034.1"/>
    <property type="molecule type" value="Genomic_DNA"/>
</dbReference>
<keyword evidence="10 19" id="KW-0067">ATP-binding</keyword>
<dbReference type="Pfam" id="PF00152">
    <property type="entry name" value="tRNA-synt_2"/>
    <property type="match status" value="1"/>
</dbReference>
<dbReference type="EMBL" id="JACBZA010000001">
    <property type="protein sequence ID" value="NYH83555.1"/>
    <property type="molecule type" value="Genomic_DNA"/>
</dbReference>
<dbReference type="PANTHER" id="PTHR42918:SF15">
    <property type="entry name" value="LYSINE--TRNA LIGASE, CHLOROPLASTIC_MITOCHONDRIAL"/>
    <property type="match status" value="1"/>
</dbReference>
<keyword evidence="19" id="KW-0963">Cytoplasm</keyword>
<dbReference type="NCBIfam" id="TIGR00499">
    <property type="entry name" value="lysS_bact"/>
    <property type="match status" value="1"/>
</dbReference>
<dbReference type="GO" id="GO:0005886">
    <property type="term" value="C:plasma membrane"/>
    <property type="evidence" value="ECO:0007669"/>
    <property type="project" value="UniProtKB-SubCell"/>
</dbReference>
<keyword evidence="20" id="KW-0472">Membrane</keyword>
<evidence type="ECO:0000256" key="9">
    <source>
        <dbReference type="ARBA" id="ARBA00022741"/>
    </source>
</evidence>
<keyword evidence="6" id="KW-0808">Transferase</keyword>
<dbReference type="NCBIfam" id="NF002821">
    <property type="entry name" value="PRK02983.1"/>
    <property type="match status" value="1"/>
</dbReference>
<evidence type="ECO:0000256" key="15">
    <source>
        <dbReference type="ARBA" id="ARBA00023268"/>
    </source>
</evidence>
<evidence type="ECO:0000256" key="13">
    <source>
        <dbReference type="ARBA" id="ARBA00023146"/>
    </source>
</evidence>
<evidence type="ECO:0000313" key="24">
    <source>
        <dbReference type="Proteomes" id="UP000199052"/>
    </source>
</evidence>
<dbReference type="SUPFAM" id="SSF55681">
    <property type="entry name" value="Class II aaRS and biotin synthetases"/>
    <property type="match status" value="1"/>
</dbReference>
<evidence type="ECO:0000256" key="20">
    <source>
        <dbReference type="SAM" id="Phobius"/>
    </source>
</evidence>
<dbReference type="GO" id="GO:0005829">
    <property type="term" value="C:cytosol"/>
    <property type="evidence" value="ECO:0007669"/>
    <property type="project" value="TreeGrafter"/>
</dbReference>
<dbReference type="GO" id="GO:0000287">
    <property type="term" value="F:magnesium ion binding"/>
    <property type="evidence" value="ECO:0007669"/>
    <property type="project" value="UniProtKB-UniRule"/>
</dbReference>
<dbReference type="STRING" id="504797.SAMN05421678_104193"/>
<comment type="subcellular location">
    <subcellularLocation>
        <location evidence="1">Cell membrane</location>
        <topology evidence="1">Multi-pass membrane protein</topology>
    </subcellularLocation>
    <subcellularLocation>
        <location evidence="19">Cytoplasm</location>
    </subcellularLocation>
</comment>
<evidence type="ECO:0000313" key="22">
    <source>
        <dbReference type="EMBL" id="NYH83555.1"/>
    </source>
</evidence>
<dbReference type="SUPFAM" id="SSF50249">
    <property type="entry name" value="Nucleic acid-binding proteins"/>
    <property type="match status" value="1"/>
</dbReference>
<dbReference type="GO" id="GO:0046677">
    <property type="term" value="P:response to antibiotic"/>
    <property type="evidence" value="ECO:0007669"/>
    <property type="project" value="UniProtKB-KW"/>
</dbReference>
<dbReference type="InterPro" id="IPR018149">
    <property type="entry name" value="Lys-tRNA-synth_II_C"/>
</dbReference>
<dbReference type="GO" id="GO:0006430">
    <property type="term" value="P:lysyl-tRNA aminoacylation"/>
    <property type="evidence" value="ECO:0007669"/>
    <property type="project" value="UniProtKB-UniRule"/>
</dbReference>
<dbReference type="Gene3D" id="2.40.50.140">
    <property type="entry name" value="Nucleic acid-binding proteins"/>
    <property type="match status" value="1"/>
</dbReference>
<keyword evidence="25" id="KW-1185">Reference proteome</keyword>
<evidence type="ECO:0000256" key="18">
    <source>
        <dbReference type="ARBA" id="ARBA00048573"/>
    </source>
</evidence>
<feature type="transmembrane region" description="Helical" evidence="20">
    <location>
        <begin position="12"/>
        <end position="33"/>
    </location>
</feature>
<dbReference type="GO" id="GO:0000049">
    <property type="term" value="F:tRNA binding"/>
    <property type="evidence" value="ECO:0007669"/>
    <property type="project" value="TreeGrafter"/>
</dbReference>
<feature type="binding site" evidence="19">
    <location>
        <position position="1048"/>
    </location>
    <ligand>
        <name>Mg(2+)</name>
        <dbReference type="ChEBI" id="CHEBI:18420"/>
        <label>1</label>
    </ligand>
</feature>
<dbReference type="InterPro" id="IPR012340">
    <property type="entry name" value="NA-bd_OB-fold"/>
</dbReference>
<evidence type="ECO:0000259" key="21">
    <source>
        <dbReference type="PROSITE" id="PS50862"/>
    </source>
</evidence>
<accession>A0A1I2PLV4</accession>
<dbReference type="CDD" id="cd04322">
    <property type="entry name" value="LysRS_N"/>
    <property type="match status" value="1"/>
</dbReference>
<evidence type="ECO:0000256" key="19">
    <source>
        <dbReference type="HAMAP-Rule" id="MF_00252"/>
    </source>
</evidence>
<evidence type="ECO:0000256" key="7">
    <source>
        <dbReference type="ARBA" id="ARBA00022692"/>
    </source>
</evidence>
<dbReference type="InterPro" id="IPR004364">
    <property type="entry name" value="Aa-tRNA-synt_II"/>
</dbReference>
<feature type="transmembrane region" description="Helical" evidence="20">
    <location>
        <begin position="77"/>
        <end position="93"/>
    </location>
</feature>
<evidence type="ECO:0000256" key="4">
    <source>
        <dbReference type="ARBA" id="ARBA00022475"/>
    </source>
</evidence>
<evidence type="ECO:0000256" key="14">
    <source>
        <dbReference type="ARBA" id="ARBA00023251"/>
    </source>
</evidence>
<feature type="transmembrane region" description="Helical" evidence="20">
    <location>
        <begin position="203"/>
        <end position="223"/>
    </location>
</feature>
<dbReference type="Pfam" id="PF01336">
    <property type="entry name" value="tRNA_anti-codon"/>
    <property type="match status" value="1"/>
</dbReference>
<dbReference type="Pfam" id="PF09924">
    <property type="entry name" value="LPG_synthase_C"/>
    <property type="match status" value="1"/>
</dbReference>
<keyword evidence="19" id="KW-0460">Magnesium</keyword>
<dbReference type="PANTHER" id="PTHR42918">
    <property type="entry name" value="LYSYL-TRNA SYNTHETASE"/>
    <property type="match status" value="1"/>
</dbReference>
<keyword evidence="14" id="KW-0046">Antibiotic resistance</keyword>
<keyword evidence="9 19" id="KW-0547">Nucleotide-binding</keyword>
<dbReference type="OrthoDB" id="9801152at2"/>
<comment type="similarity">
    <text evidence="2">In the N-terminal section; belongs to the LPG synthetase family.</text>
</comment>
<sequence>MATRKDARAAVLATWIARFLTAVAVFCVVTALFPGLRRVLEPVRDLIELTTIGAQPNLAYAAYLGILAAAVRRRKRIAWWFLVVLLIVPNMVYDVFEVVILRHGLLSLVVLTGVLVVLVLARPAFDAEVAPRAGWRALATVAVAVVVGFVLGMAALTLFPGQIASVGDRAATALVFLTGGTNATTNRFDIFRELSSPPPPHGVTVFLGLLGAAVQLAGAWVLFRPRRKTLYQTPADDRQLRGLLTTYAEDSLGYFATRQDKSAIFAPSGAAAVTYRVVAGVSLASGDPVGDPRQWPAAIRAWLAEARRYAWAPAVMGTTEAGAHAYADAGLHVLEVGDEAVLRVADYDLAGRRMRGVRQAVQRLERLGYTCRIRRHADVPADELAEIGSDADRWRGTQGERGFSMALGRVGDPRDGRCVLVECLDRHGYRRALLSFAPWGRRGLSLDLMRRSPVAPNGVVELMVSRLVEAARALGVDRISLNFAIFRSGLVEGAEIGAGPVARVWRRTLLLASRWWQIEALYRANAKFEPEWVTRFLCYPRSRDLPRIAVATGVAEGLLPVPVLPGRGLRPAGAHGLATELPDRAATEAAEAAGVAGVAGTLQPPATEGPEGAVAFPGEEPAADLDALEGRRERALPEQERVRRDKLRRLRAEGVDPYPVGYPRTATAADVAAEFAGLAPDTWTTRQVGVTGRVVGLRTFGNLAFATVRDGTGDLQVMLDPRQLTDRAALTRWKHDVDLGDHVGVTGHVGTTRSGELTVRASDWALTSKCLRPLPDKWHGRTDPEARVRERAVDLAVRPDSRVLFAQRRAVVAAVRDTLRAGGYEEVETPMLQPVHGGANARPFSTHINAYDLPLYLRIAPELYLKRLLVGGLEQVFELNRNFRNEGADATHNPEFTMLEAYQAYGDYHSMRLLARDLVRAACRAVHGGTVLTRTNPDADGTTEVDLAAEWPVVSVHAAVSAALGEEVGPGTDAETLRGYAARANVHVDAAAGAGAAVLAVYDALVEPNTVCPTFYTDFPTEVSPLTRSHRDDPRLAERWDLVVFGVELGTAYSELADPVEQRRRLTAQSLLAAGGDPEAMQLDEDFLRTLEYGMPPAGGLGLGIDRLVMTLTGRSIRETLLFPLVRPRGDGPRDRPGLG</sequence>
<evidence type="ECO:0000256" key="11">
    <source>
        <dbReference type="ARBA" id="ARBA00022989"/>
    </source>
</evidence>
<evidence type="ECO:0000256" key="8">
    <source>
        <dbReference type="ARBA" id="ARBA00022723"/>
    </source>
</evidence>
<dbReference type="HAMAP" id="MF_00252">
    <property type="entry name" value="Lys_tRNA_synth_class2"/>
    <property type="match status" value="1"/>
</dbReference>
<dbReference type="PROSITE" id="PS50862">
    <property type="entry name" value="AA_TRNA_LIGASE_II"/>
    <property type="match status" value="1"/>
</dbReference>
<dbReference type="GO" id="GO:0005524">
    <property type="term" value="F:ATP binding"/>
    <property type="evidence" value="ECO:0007669"/>
    <property type="project" value="UniProtKB-UniRule"/>
</dbReference>
<keyword evidence="12" id="KW-0443">Lipid metabolism</keyword>
<evidence type="ECO:0000256" key="1">
    <source>
        <dbReference type="ARBA" id="ARBA00004651"/>
    </source>
</evidence>
<keyword evidence="11 20" id="KW-1133">Transmembrane helix</keyword>
<dbReference type="Proteomes" id="UP000199052">
    <property type="component" value="Unassembled WGS sequence"/>
</dbReference>
<dbReference type="GO" id="GO:0050071">
    <property type="term" value="F:phosphatidylglycerol lysyltransferase activity"/>
    <property type="evidence" value="ECO:0007669"/>
    <property type="project" value="UniProtKB-EC"/>
</dbReference>
<dbReference type="Gene3D" id="3.30.930.10">
    <property type="entry name" value="Bira Bifunctional Protein, Domain 2"/>
    <property type="match status" value="1"/>
</dbReference>
<dbReference type="AlphaFoldDB" id="A0A1I2PLV4"/>